<name>A0A6B2L4B9_9EUKA</name>
<evidence type="ECO:0000313" key="9">
    <source>
        <dbReference type="EMBL" id="NDV31688.1"/>
    </source>
</evidence>
<dbReference type="SUPFAM" id="SSF56784">
    <property type="entry name" value="HAD-like"/>
    <property type="match status" value="1"/>
</dbReference>
<feature type="compositionally biased region" description="Basic and acidic residues" evidence="7">
    <location>
        <begin position="312"/>
        <end position="330"/>
    </location>
</feature>
<sequence length="402" mass="46535">MVICQLNTCEHPAHFNQMCVRCNKLVPTMHISSMIPGSSANVTVSHQEAEQREKNKKQRLLDERKLYLILDLDMTIIHAKKSYYNNLNPKDYNNEVFTFEVDNLQYAIKFRPGTKEFLNEVSKIYEIHIFTMGTRQYALRVVECMKQLTGNPGLFQDRILSRGENLRESKDLRLLFPQGGELAVIVDDREDMWRESSDNLVAIFPYKFWKEEGDINDPRLLFQIPGNSKTLDILSTDKESKSPSPSPTPPESTDGTNVSVSPGETEIVSQDQGPPANEITSNELGNEVPEMPTEIDKQFQMFEPLFDSNPYQEEKTEIENELKLEEEPQRTGRKRPRSEEEIQEPLDPKEMEIRDKLFSLPSIKKKTENNNNNKENEERAKERALHKQRIKINFQGKRNGKS</sequence>
<evidence type="ECO:0000256" key="2">
    <source>
        <dbReference type="ARBA" id="ARBA00013081"/>
    </source>
</evidence>
<evidence type="ECO:0000256" key="6">
    <source>
        <dbReference type="ARBA" id="ARBA00048336"/>
    </source>
</evidence>
<dbReference type="CDD" id="cd07521">
    <property type="entry name" value="HAD_FCP1-like"/>
    <property type="match status" value="1"/>
</dbReference>
<dbReference type="EMBL" id="GIBP01002719">
    <property type="protein sequence ID" value="NDV31688.1"/>
    <property type="molecule type" value="Transcribed_RNA"/>
</dbReference>
<comment type="catalytic activity">
    <reaction evidence="5">
        <text>O-phospho-L-seryl-[protein] + H2O = L-seryl-[protein] + phosphate</text>
        <dbReference type="Rhea" id="RHEA:20629"/>
        <dbReference type="Rhea" id="RHEA-COMP:9863"/>
        <dbReference type="Rhea" id="RHEA-COMP:11604"/>
        <dbReference type="ChEBI" id="CHEBI:15377"/>
        <dbReference type="ChEBI" id="CHEBI:29999"/>
        <dbReference type="ChEBI" id="CHEBI:43474"/>
        <dbReference type="ChEBI" id="CHEBI:83421"/>
        <dbReference type="EC" id="3.1.3.16"/>
    </reaction>
</comment>
<dbReference type="InterPro" id="IPR004274">
    <property type="entry name" value="FCP1_dom"/>
</dbReference>
<comment type="catalytic activity">
    <reaction evidence="6">
        <text>O-phospho-L-threonyl-[protein] + H2O = L-threonyl-[protein] + phosphate</text>
        <dbReference type="Rhea" id="RHEA:47004"/>
        <dbReference type="Rhea" id="RHEA-COMP:11060"/>
        <dbReference type="Rhea" id="RHEA-COMP:11605"/>
        <dbReference type="ChEBI" id="CHEBI:15377"/>
        <dbReference type="ChEBI" id="CHEBI:30013"/>
        <dbReference type="ChEBI" id="CHEBI:43474"/>
        <dbReference type="ChEBI" id="CHEBI:61977"/>
        <dbReference type="EC" id="3.1.3.16"/>
    </reaction>
</comment>
<evidence type="ECO:0000256" key="3">
    <source>
        <dbReference type="ARBA" id="ARBA00022801"/>
    </source>
</evidence>
<dbReference type="Pfam" id="PF03031">
    <property type="entry name" value="NIF"/>
    <property type="match status" value="1"/>
</dbReference>
<reference evidence="9" key="1">
    <citation type="journal article" date="2020" name="J. Eukaryot. Microbiol.">
        <title>De novo Sequencing, Assembly and Annotation of the Transcriptome for the Free-Living Testate Amoeba Arcella intermedia.</title>
        <authorList>
            <person name="Ribeiro G.M."/>
            <person name="Porfirio-Sousa A.L."/>
            <person name="Maurer-Alcala X.X."/>
            <person name="Katz L.A."/>
            <person name="Lahr D.J.G."/>
        </authorList>
    </citation>
    <scope>NUCLEOTIDE SEQUENCE</scope>
</reference>
<feature type="region of interest" description="Disordered" evidence="7">
    <location>
        <begin position="235"/>
        <end position="402"/>
    </location>
</feature>
<dbReference type="PANTHER" id="PTHR23081">
    <property type="entry name" value="RNA POLYMERASE II CTD PHOSPHATASE"/>
    <property type="match status" value="1"/>
</dbReference>
<feature type="compositionally biased region" description="Polar residues" evidence="7">
    <location>
        <begin position="255"/>
        <end position="284"/>
    </location>
</feature>
<dbReference type="InterPro" id="IPR023214">
    <property type="entry name" value="HAD_sf"/>
</dbReference>
<evidence type="ECO:0000259" key="8">
    <source>
        <dbReference type="PROSITE" id="PS50969"/>
    </source>
</evidence>
<evidence type="ECO:0000256" key="5">
    <source>
        <dbReference type="ARBA" id="ARBA00047761"/>
    </source>
</evidence>
<comment type="subcellular location">
    <subcellularLocation>
        <location evidence="1">Nucleus</location>
    </subcellularLocation>
</comment>
<evidence type="ECO:0000256" key="4">
    <source>
        <dbReference type="ARBA" id="ARBA00023242"/>
    </source>
</evidence>
<dbReference type="GO" id="GO:0008420">
    <property type="term" value="F:RNA polymerase II CTD heptapeptide repeat phosphatase activity"/>
    <property type="evidence" value="ECO:0007669"/>
    <property type="project" value="InterPro"/>
</dbReference>
<dbReference type="InterPro" id="IPR036412">
    <property type="entry name" value="HAD-like_sf"/>
</dbReference>
<protein>
    <recommendedName>
        <fullName evidence="2">protein-serine/threonine phosphatase</fullName>
        <ecNumber evidence="2">3.1.3.16</ecNumber>
    </recommendedName>
</protein>
<feature type="compositionally biased region" description="Basic and acidic residues" evidence="7">
    <location>
        <begin position="374"/>
        <end position="385"/>
    </location>
</feature>
<dbReference type="SMART" id="SM00577">
    <property type="entry name" value="CPDc"/>
    <property type="match status" value="1"/>
</dbReference>
<organism evidence="9">
    <name type="scientific">Arcella intermedia</name>
    <dbReference type="NCBI Taxonomy" id="1963864"/>
    <lineage>
        <taxon>Eukaryota</taxon>
        <taxon>Amoebozoa</taxon>
        <taxon>Tubulinea</taxon>
        <taxon>Elardia</taxon>
        <taxon>Arcellinida</taxon>
        <taxon>Sphaerothecina</taxon>
        <taxon>Arcellidae</taxon>
        <taxon>Arcella</taxon>
    </lineage>
</organism>
<evidence type="ECO:0000256" key="1">
    <source>
        <dbReference type="ARBA" id="ARBA00004123"/>
    </source>
</evidence>
<proteinExistence type="predicted"/>
<dbReference type="InterPro" id="IPR039189">
    <property type="entry name" value="Fcp1"/>
</dbReference>
<evidence type="ECO:0000256" key="7">
    <source>
        <dbReference type="SAM" id="MobiDB-lite"/>
    </source>
</evidence>
<keyword evidence="3" id="KW-0378">Hydrolase</keyword>
<dbReference type="GO" id="GO:0005634">
    <property type="term" value="C:nucleus"/>
    <property type="evidence" value="ECO:0007669"/>
    <property type="project" value="UniProtKB-SubCell"/>
</dbReference>
<accession>A0A6B2L4B9</accession>
<dbReference type="Gene3D" id="3.40.50.1000">
    <property type="entry name" value="HAD superfamily/HAD-like"/>
    <property type="match status" value="1"/>
</dbReference>
<dbReference type="PROSITE" id="PS50969">
    <property type="entry name" value="FCP1"/>
    <property type="match status" value="1"/>
</dbReference>
<dbReference type="EC" id="3.1.3.16" evidence="2"/>
<dbReference type="PANTHER" id="PTHR23081:SF36">
    <property type="entry name" value="RNA POLYMERASE II SUBUNIT A C-TERMINAL DOMAIN PHOSPHATASE"/>
    <property type="match status" value="1"/>
</dbReference>
<feature type="compositionally biased region" description="Basic and acidic residues" evidence="7">
    <location>
        <begin position="346"/>
        <end position="357"/>
    </location>
</feature>
<feature type="domain" description="FCP1 homology" evidence="8">
    <location>
        <begin position="61"/>
        <end position="227"/>
    </location>
</feature>
<dbReference type="AlphaFoldDB" id="A0A6B2L4B9"/>
<keyword evidence="4" id="KW-0539">Nucleus</keyword>